<gene>
    <name evidence="3" type="ORF">GCM10022267_14990</name>
</gene>
<sequence>MLGKFVDQKAQERYFATYDAILRKWPVPAEELDVETRFGPTRIRRSGTGQGTPIVLLHGVMGTSLSWYSYVAELAERHTVYAVDTIGEPGRSVQTRPVQSGQDQADWLADVLAGLGHEKFHLVGISRGAMIALDLAMRSSDRIARVIAFEPGGFGTIGLRFVLWSFGQMFRWLLPAPILRRIMPGDPYVRRTLAPLLLRGLKYKPHFPPQSEFTDDQLRAIEVPVHFVLAERCAVHNSREVAARVEALNPRLRAEVVPKTTHALPLEEPDLTISRILTLVEDDRADMPE</sequence>
<dbReference type="InterPro" id="IPR000073">
    <property type="entry name" value="AB_hydrolase_1"/>
</dbReference>
<dbReference type="PANTHER" id="PTHR43798:SF31">
    <property type="entry name" value="AB HYDROLASE SUPERFAMILY PROTEIN YCLE"/>
    <property type="match status" value="1"/>
</dbReference>
<name>A0ABP7ACJ6_9PSEU</name>
<evidence type="ECO:0000313" key="3">
    <source>
        <dbReference type="EMBL" id="GAA3629404.1"/>
    </source>
</evidence>
<organism evidence="3 4">
    <name type="scientific">Lentzea roselyniae</name>
    <dbReference type="NCBI Taxonomy" id="531940"/>
    <lineage>
        <taxon>Bacteria</taxon>
        <taxon>Bacillati</taxon>
        <taxon>Actinomycetota</taxon>
        <taxon>Actinomycetes</taxon>
        <taxon>Pseudonocardiales</taxon>
        <taxon>Pseudonocardiaceae</taxon>
        <taxon>Lentzea</taxon>
    </lineage>
</organism>
<dbReference type="RefSeq" id="WP_346128619.1">
    <property type="nucleotide sequence ID" value="NZ_BAABBE010000004.1"/>
</dbReference>
<evidence type="ECO:0000256" key="1">
    <source>
        <dbReference type="ARBA" id="ARBA00022801"/>
    </source>
</evidence>
<dbReference type="Proteomes" id="UP001500711">
    <property type="component" value="Unassembled WGS sequence"/>
</dbReference>
<dbReference type="InterPro" id="IPR050266">
    <property type="entry name" value="AB_hydrolase_sf"/>
</dbReference>
<dbReference type="Pfam" id="PF12697">
    <property type="entry name" value="Abhydrolase_6"/>
    <property type="match status" value="1"/>
</dbReference>
<evidence type="ECO:0000313" key="4">
    <source>
        <dbReference type="Proteomes" id="UP001500711"/>
    </source>
</evidence>
<dbReference type="PANTHER" id="PTHR43798">
    <property type="entry name" value="MONOACYLGLYCEROL LIPASE"/>
    <property type="match status" value="1"/>
</dbReference>
<comment type="caution">
    <text evidence="3">The sequence shown here is derived from an EMBL/GenBank/DDBJ whole genome shotgun (WGS) entry which is preliminary data.</text>
</comment>
<keyword evidence="1 3" id="KW-0378">Hydrolase</keyword>
<reference evidence="4" key="1">
    <citation type="journal article" date="2019" name="Int. J. Syst. Evol. Microbiol.">
        <title>The Global Catalogue of Microorganisms (GCM) 10K type strain sequencing project: providing services to taxonomists for standard genome sequencing and annotation.</title>
        <authorList>
            <consortium name="The Broad Institute Genomics Platform"/>
            <consortium name="The Broad Institute Genome Sequencing Center for Infectious Disease"/>
            <person name="Wu L."/>
            <person name="Ma J."/>
        </authorList>
    </citation>
    <scope>NUCLEOTIDE SEQUENCE [LARGE SCALE GENOMIC DNA]</scope>
    <source>
        <strain evidence="4">JCM 17494</strain>
    </source>
</reference>
<dbReference type="InterPro" id="IPR029058">
    <property type="entry name" value="AB_hydrolase_fold"/>
</dbReference>
<dbReference type="EMBL" id="BAABBE010000004">
    <property type="protein sequence ID" value="GAA3629404.1"/>
    <property type="molecule type" value="Genomic_DNA"/>
</dbReference>
<feature type="domain" description="AB hydrolase-1" evidence="2">
    <location>
        <begin position="54"/>
        <end position="272"/>
    </location>
</feature>
<protein>
    <submittedName>
        <fullName evidence="3">Alpha/beta hydrolase</fullName>
    </submittedName>
</protein>
<accession>A0ABP7ACJ6</accession>
<proteinExistence type="predicted"/>
<dbReference type="GO" id="GO:0016787">
    <property type="term" value="F:hydrolase activity"/>
    <property type="evidence" value="ECO:0007669"/>
    <property type="project" value="UniProtKB-KW"/>
</dbReference>
<dbReference type="SUPFAM" id="SSF53474">
    <property type="entry name" value="alpha/beta-Hydrolases"/>
    <property type="match status" value="1"/>
</dbReference>
<keyword evidence="4" id="KW-1185">Reference proteome</keyword>
<evidence type="ECO:0000259" key="2">
    <source>
        <dbReference type="Pfam" id="PF12697"/>
    </source>
</evidence>
<dbReference type="Gene3D" id="3.40.50.1820">
    <property type="entry name" value="alpha/beta hydrolase"/>
    <property type="match status" value="1"/>
</dbReference>